<dbReference type="SMART" id="SM00852">
    <property type="entry name" value="MoCF_biosynth"/>
    <property type="match status" value="1"/>
</dbReference>
<evidence type="ECO:0000313" key="5">
    <source>
        <dbReference type="Proteomes" id="UP000276223"/>
    </source>
</evidence>
<evidence type="ECO:0000256" key="1">
    <source>
        <dbReference type="HAMAP-Rule" id="MF_00226"/>
    </source>
</evidence>
<dbReference type="RefSeq" id="WP_123288639.1">
    <property type="nucleotide sequence ID" value="NZ_RJVA01000001.1"/>
</dbReference>
<feature type="coiled-coil region" evidence="2">
    <location>
        <begin position="230"/>
        <end position="257"/>
    </location>
</feature>
<comment type="similarity">
    <text evidence="1">Belongs to the CinA family.</text>
</comment>
<dbReference type="NCBIfam" id="TIGR00199">
    <property type="entry name" value="PncC_domain"/>
    <property type="match status" value="1"/>
</dbReference>
<dbReference type="AlphaFoldDB" id="A0A3N1VL60"/>
<dbReference type="InterPro" id="IPR036653">
    <property type="entry name" value="CinA-like_C"/>
</dbReference>
<dbReference type="Gene3D" id="3.40.980.10">
    <property type="entry name" value="MoaB/Mog-like domain"/>
    <property type="match status" value="1"/>
</dbReference>
<name>A0A3N1VL60_9BACT</name>
<dbReference type="OrthoDB" id="9801454at2"/>
<comment type="caution">
    <text evidence="4">The sequence shown here is derived from an EMBL/GenBank/DDBJ whole genome shotgun (WGS) entry which is preliminary data.</text>
</comment>
<proteinExistence type="inferred from homology"/>
<dbReference type="Pfam" id="PF18146">
    <property type="entry name" value="CinA_KH"/>
    <property type="match status" value="1"/>
</dbReference>
<dbReference type="HAMAP" id="MF_00226_B">
    <property type="entry name" value="CinA_B"/>
    <property type="match status" value="1"/>
</dbReference>
<dbReference type="SUPFAM" id="SSF53218">
    <property type="entry name" value="Molybdenum cofactor biosynthesis proteins"/>
    <property type="match status" value="1"/>
</dbReference>
<evidence type="ECO:0000259" key="3">
    <source>
        <dbReference type="SMART" id="SM00852"/>
    </source>
</evidence>
<dbReference type="Pfam" id="PF00994">
    <property type="entry name" value="MoCF_biosynth"/>
    <property type="match status" value="1"/>
</dbReference>
<evidence type="ECO:0000313" key="4">
    <source>
        <dbReference type="EMBL" id="ROR03535.1"/>
    </source>
</evidence>
<protein>
    <recommendedName>
        <fullName evidence="1">CinA-like protein</fullName>
    </recommendedName>
</protein>
<dbReference type="InterPro" id="IPR041424">
    <property type="entry name" value="CinA_KH"/>
</dbReference>
<dbReference type="CDD" id="cd00885">
    <property type="entry name" value="cinA"/>
    <property type="match status" value="1"/>
</dbReference>
<keyword evidence="2" id="KW-0175">Coiled coil</keyword>
<organism evidence="4 5">
    <name type="scientific">Desulfosoma caldarium</name>
    <dbReference type="NCBI Taxonomy" id="610254"/>
    <lineage>
        <taxon>Bacteria</taxon>
        <taxon>Pseudomonadati</taxon>
        <taxon>Thermodesulfobacteriota</taxon>
        <taxon>Syntrophobacteria</taxon>
        <taxon>Syntrophobacterales</taxon>
        <taxon>Syntrophobacteraceae</taxon>
        <taxon>Desulfosoma</taxon>
    </lineage>
</organism>
<dbReference type="PIRSF" id="PIRSF006728">
    <property type="entry name" value="CinA"/>
    <property type="match status" value="1"/>
</dbReference>
<dbReference type="InterPro" id="IPR001453">
    <property type="entry name" value="MoaB/Mog_dom"/>
</dbReference>
<dbReference type="Proteomes" id="UP000276223">
    <property type="component" value="Unassembled WGS sequence"/>
</dbReference>
<gene>
    <name evidence="4" type="ORF">EDC27_0070</name>
</gene>
<dbReference type="InterPro" id="IPR050101">
    <property type="entry name" value="CinA"/>
</dbReference>
<dbReference type="InterPro" id="IPR036425">
    <property type="entry name" value="MoaB/Mog-like_dom_sf"/>
</dbReference>
<dbReference type="Pfam" id="PF02464">
    <property type="entry name" value="CinA"/>
    <property type="match status" value="1"/>
</dbReference>
<evidence type="ECO:0000256" key="2">
    <source>
        <dbReference type="SAM" id="Coils"/>
    </source>
</evidence>
<accession>A0A3N1VL60</accession>
<dbReference type="EMBL" id="RJVA01000001">
    <property type="protein sequence ID" value="ROR03535.1"/>
    <property type="molecule type" value="Genomic_DNA"/>
</dbReference>
<dbReference type="PANTHER" id="PTHR13939">
    <property type="entry name" value="NICOTINAMIDE-NUCLEOTIDE AMIDOHYDROLASE PNCC"/>
    <property type="match status" value="1"/>
</dbReference>
<dbReference type="InterPro" id="IPR008135">
    <property type="entry name" value="Competence-induced_CinA"/>
</dbReference>
<keyword evidence="5" id="KW-1185">Reference proteome</keyword>
<dbReference type="Gene3D" id="3.90.950.20">
    <property type="entry name" value="CinA-like"/>
    <property type="match status" value="1"/>
</dbReference>
<dbReference type="SUPFAM" id="SSF142433">
    <property type="entry name" value="CinA-like"/>
    <property type="match status" value="1"/>
</dbReference>
<reference evidence="4 5" key="1">
    <citation type="submission" date="2018-11" db="EMBL/GenBank/DDBJ databases">
        <title>Genomic Encyclopedia of Type Strains, Phase IV (KMG-IV): sequencing the most valuable type-strain genomes for metagenomic binning, comparative biology and taxonomic classification.</title>
        <authorList>
            <person name="Goeker M."/>
        </authorList>
    </citation>
    <scope>NUCLEOTIDE SEQUENCE [LARGE SCALE GENOMIC DNA]</scope>
    <source>
        <strain evidence="4 5">DSM 22027</strain>
    </source>
</reference>
<dbReference type="InterPro" id="IPR008136">
    <property type="entry name" value="CinA_C"/>
</dbReference>
<sequence length="421" mass="45980">MMDQNKRSDILGSLLTVGDEILLGDILNTNAHHIAGVLRAHGFRLQRVVVVEDAEEAIALELEQLTAQSRFVIVTGGLGPTDDDRTKWAVTRAFALPMAVDEADLQSLMARVKDRGGEWSDRLGRLAQLPQGATRLAPGRPMAGFSLEHHGVPCYFLPGVPHEMETLLREVVLPDLMHRFPQRPACCQRVLRLYGLMETEINDRLSGFDAVAYGVKVGYLPQTAENWVTLLASATDAEEAQRRLNAAEKELVLLLGEDHVIGRDDESLEKVVGTLLRQRAWKLAVAESCTGGLLAARLTAISGASDYFDRGFVTYSNQAKSQLLGVPEELLQRYGAVSRPVCEAMVQGVLERSKVQAALAVTGIAGPTGGSTQKPVGTVFIGGAVGTRTVVEQHHFQGNRRLVQEQSVQHALALLWRMLRS</sequence>
<dbReference type="NCBIfam" id="TIGR00200">
    <property type="entry name" value="cinA_nterm"/>
    <property type="match status" value="1"/>
</dbReference>
<feature type="domain" description="MoaB/Mog" evidence="3">
    <location>
        <begin position="13"/>
        <end position="179"/>
    </location>
</feature>
<dbReference type="PANTHER" id="PTHR13939:SF0">
    <property type="entry name" value="NMN AMIDOHYDROLASE-LIKE PROTEIN YFAY"/>
    <property type="match status" value="1"/>
</dbReference>